<dbReference type="GO" id="GO:0030060">
    <property type="term" value="F:L-malate dehydrogenase (NAD+) activity"/>
    <property type="evidence" value="ECO:0007669"/>
    <property type="project" value="UniProtKB-UniRule"/>
</dbReference>
<dbReference type="PIRSF" id="PIRSF000102">
    <property type="entry name" value="Lac_mal_DH"/>
    <property type="match status" value="1"/>
</dbReference>
<protein>
    <recommendedName>
        <fullName evidence="6">Malate dehydrogenase</fullName>
        <ecNumber evidence="6">1.1.1.37</ecNumber>
    </recommendedName>
</protein>
<comment type="catalytic activity">
    <reaction evidence="5">
        <text>(S)-lactate + NAD(+) = pyruvate + NADH + H(+)</text>
        <dbReference type="Rhea" id="RHEA:23444"/>
        <dbReference type="ChEBI" id="CHEBI:15361"/>
        <dbReference type="ChEBI" id="CHEBI:15378"/>
        <dbReference type="ChEBI" id="CHEBI:16651"/>
        <dbReference type="ChEBI" id="CHEBI:57540"/>
        <dbReference type="ChEBI" id="CHEBI:57945"/>
        <dbReference type="EC" id="1.1.1.27"/>
    </reaction>
</comment>
<keyword evidence="13" id="KW-1185">Reference proteome</keyword>
<dbReference type="GO" id="GO:0006089">
    <property type="term" value="P:lactate metabolic process"/>
    <property type="evidence" value="ECO:0007669"/>
    <property type="project" value="TreeGrafter"/>
</dbReference>
<keyword evidence="4 6" id="KW-0520">NAD</keyword>
<evidence type="ECO:0000313" key="12">
    <source>
        <dbReference type="EMBL" id="MEG3437249.1"/>
    </source>
</evidence>
<feature type="binding site" evidence="6 8">
    <location>
        <position position="162"/>
    </location>
    <ligand>
        <name>substrate</name>
    </ligand>
</feature>
<feature type="domain" description="Lactate/malate dehydrogenase N-terminal" evidence="10">
    <location>
        <begin position="15"/>
        <end position="153"/>
    </location>
</feature>
<feature type="binding site" evidence="6 9">
    <location>
        <position position="44"/>
    </location>
    <ligand>
        <name>NAD(+)</name>
        <dbReference type="ChEBI" id="CHEBI:57540"/>
    </ligand>
</feature>
<dbReference type="RefSeq" id="WP_332864734.1">
    <property type="nucleotide sequence ID" value="NZ_JBAFSM010000014.1"/>
</dbReference>
<evidence type="ECO:0000256" key="9">
    <source>
        <dbReference type="PIRSR" id="PIRSR000102-3"/>
    </source>
</evidence>
<dbReference type="Gene3D" id="3.40.50.720">
    <property type="entry name" value="NAD(P)-binding Rossmann-like Domain"/>
    <property type="match status" value="1"/>
</dbReference>
<feature type="binding site" evidence="6 9">
    <location>
        <begin position="129"/>
        <end position="131"/>
    </location>
    <ligand>
        <name>NAD(+)</name>
        <dbReference type="ChEBI" id="CHEBI:57540"/>
    </ligand>
</feature>
<feature type="domain" description="Lactate/malate dehydrogenase C-terminal" evidence="11">
    <location>
        <begin position="158"/>
        <end position="315"/>
    </location>
</feature>
<dbReference type="InterPro" id="IPR015955">
    <property type="entry name" value="Lactate_DH/Glyco_Ohase_4_C"/>
</dbReference>
<dbReference type="InterPro" id="IPR001557">
    <property type="entry name" value="L-lactate/malate_DH"/>
</dbReference>
<dbReference type="GO" id="GO:0006099">
    <property type="term" value="P:tricarboxylic acid cycle"/>
    <property type="evidence" value="ECO:0007669"/>
    <property type="project" value="UniProtKB-UniRule"/>
</dbReference>
<feature type="binding site" evidence="6 8">
    <location>
        <position position="99"/>
    </location>
    <ligand>
        <name>substrate</name>
    </ligand>
</feature>
<evidence type="ECO:0000256" key="1">
    <source>
        <dbReference type="ARBA" id="ARBA00006054"/>
    </source>
</evidence>
<dbReference type="FunFam" id="3.40.50.720:FF:000018">
    <property type="entry name" value="Malate dehydrogenase"/>
    <property type="match status" value="1"/>
</dbReference>
<evidence type="ECO:0000256" key="7">
    <source>
        <dbReference type="PIRSR" id="PIRSR000102-1"/>
    </source>
</evidence>
<comment type="function">
    <text evidence="6">Catalyzes the reversible oxidation of malate to oxaloacetate.</text>
</comment>
<dbReference type="AlphaFoldDB" id="A0AAW9QWW4"/>
<dbReference type="InterPro" id="IPR001236">
    <property type="entry name" value="Lactate/malate_DH_N"/>
</dbReference>
<gene>
    <name evidence="6 12" type="primary">mdh</name>
    <name evidence="12" type="ORF">V0288_08975</name>
</gene>
<dbReference type="NCBIfam" id="NF004863">
    <property type="entry name" value="PRK06223.1"/>
    <property type="match status" value="1"/>
</dbReference>
<evidence type="ECO:0000259" key="10">
    <source>
        <dbReference type="Pfam" id="PF00056"/>
    </source>
</evidence>
<evidence type="ECO:0000313" key="13">
    <source>
        <dbReference type="Proteomes" id="UP001328733"/>
    </source>
</evidence>
<feature type="binding site" evidence="6 9">
    <location>
        <begin position="20"/>
        <end position="25"/>
    </location>
    <ligand>
        <name>NAD(+)</name>
        <dbReference type="ChEBI" id="CHEBI:57540"/>
    </ligand>
</feature>
<dbReference type="SUPFAM" id="SSF56327">
    <property type="entry name" value="LDH C-terminal domain-like"/>
    <property type="match status" value="1"/>
</dbReference>
<accession>A0AAW9QWW4</accession>
<dbReference type="HAMAP" id="MF_00487">
    <property type="entry name" value="Malate_dehydrog_3"/>
    <property type="match status" value="1"/>
</dbReference>
<dbReference type="EMBL" id="JBAFSM010000014">
    <property type="protein sequence ID" value="MEG3437249.1"/>
    <property type="molecule type" value="Genomic_DNA"/>
</dbReference>
<evidence type="ECO:0000256" key="6">
    <source>
        <dbReference type="HAMAP-Rule" id="MF_00487"/>
    </source>
</evidence>
<dbReference type="EC" id="1.1.1.37" evidence="6"/>
<reference evidence="12 13" key="1">
    <citation type="submission" date="2024-01" db="EMBL/GenBank/DDBJ databases">
        <title>Genomic insights into the taxonomy and metabolism of the cyanobacterium Pannus brasiliensis CCIBt3594.</title>
        <authorList>
            <person name="Machado M."/>
            <person name="Botero N.B."/>
            <person name="Andreote A.P.D."/>
            <person name="Feitosa A.M.T."/>
            <person name="Popin R."/>
            <person name="Sivonen K."/>
            <person name="Fiore M.F."/>
        </authorList>
    </citation>
    <scope>NUCLEOTIDE SEQUENCE [LARGE SCALE GENOMIC DNA]</scope>
    <source>
        <strain evidence="12 13">CCIBt3594</strain>
    </source>
</reference>
<keyword evidence="2 6" id="KW-0816">Tricarboxylic acid cycle</keyword>
<evidence type="ECO:0000256" key="3">
    <source>
        <dbReference type="ARBA" id="ARBA00023002"/>
    </source>
</evidence>
<organism evidence="12 13">
    <name type="scientific">Pannus brasiliensis CCIBt3594</name>
    <dbReference type="NCBI Taxonomy" id="1427578"/>
    <lineage>
        <taxon>Bacteria</taxon>
        <taxon>Bacillati</taxon>
        <taxon>Cyanobacteriota</taxon>
        <taxon>Cyanophyceae</taxon>
        <taxon>Oscillatoriophycideae</taxon>
        <taxon>Chroococcales</taxon>
        <taxon>Microcystaceae</taxon>
        <taxon>Pannus</taxon>
    </lineage>
</organism>
<dbReference type="FunFam" id="3.90.110.10:FF:000004">
    <property type="entry name" value="Malate dehydrogenase"/>
    <property type="match status" value="1"/>
</dbReference>
<dbReference type="Pfam" id="PF00056">
    <property type="entry name" value="Ldh_1_N"/>
    <property type="match status" value="1"/>
</dbReference>
<evidence type="ECO:0000256" key="2">
    <source>
        <dbReference type="ARBA" id="ARBA00022532"/>
    </source>
</evidence>
<comment type="catalytic activity">
    <reaction evidence="6">
        <text>(S)-malate + NAD(+) = oxaloacetate + NADH + H(+)</text>
        <dbReference type="Rhea" id="RHEA:21432"/>
        <dbReference type="ChEBI" id="CHEBI:15378"/>
        <dbReference type="ChEBI" id="CHEBI:15589"/>
        <dbReference type="ChEBI" id="CHEBI:16452"/>
        <dbReference type="ChEBI" id="CHEBI:57540"/>
        <dbReference type="ChEBI" id="CHEBI:57945"/>
        <dbReference type="EC" id="1.1.1.37"/>
    </reaction>
</comment>
<dbReference type="PRINTS" id="PR00086">
    <property type="entry name" value="LLDHDRGNASE"/>
</dbReference>
<comment type="similarity">
    <text evidence="1">Belongs to the LDH/MDH superfamily. LDH family.</text>
</comment>
<name>A0AAW9QWW4_9CHRO</name>
<evidence type="ECO:0000259" key="11">
    <source>
        <dbReference type="Pfam" id="PF02866"/>
    </source>
</evidence>
<dbReference type="InterPro" id="IPR011275">
    <property type="entry name" value="Malate_DH_type3"/>
</dbReference>
<dbReference type="InterPro" id="IPR036291">
    <property type="entry name" value="NAD(P)-bd_dom_sf"/>
</dbReference>
<feature type="active site" description="Proton acceptor" evidence="6 7">
    <location>
        <position position="186"/>
    </location>
</feature>
<evidence type="ECO:0000256" key="5">
    <source>
        <dbReference type="ARBA" id="ARBA00049258"/>
    </source>
</evidence>
<sequence length="327" mass="34880">MADFYDTLLPCQSPRVTVIGAGNVGRTLAQRIAEKNLADVVLLDIVGGLPQGIALDLMAAGGIEQHDSEIIGTNDYAMTAGSDIVVITAGLARKPGMSRDDLMAVNAKIVHEAARNSLKYSPDAIFLVITNPLDVMTYLTWKATDLPPQRVMGMAGVLDSSRLQTFIAMELGVSTADVQAMVLGGHGDLMLPLPRYCTVSGVPITELMDAATIERLVERTRDGGAEIVRLLQTGGAYYAPAASACLMVEAILRDRSRLLPAAAYLDGQYGLRDLYLGVPCRLGCRGIESILEVRLTDAEQQDLHVSAASVRENVKIAIDSLTVAGAR</sequence>
<dbReference type="Pfam" id="PF02866">
    <property type="entry name" value="Ldh_1_C"/>
    <property type="match status" value="1"/>
</dbReference>
<feature type="binding site" evidence="6 8">
    <location>
        <position position="131"/>
    </location>
    <ligand>
        <name>substrate</name>
    </ligand>
</feature>
<feature type="binding site" evidence="6 9">
    <location>
        <position position="106"/>
    </location>
    <ligand>
        <name>NAD(+)</name>
        <dbReference type="ChEBI" id="CHEBI:57540"/>
    </ligand>
</feature>
<dbReference type="Gene3D" id="3.90.110.10">
    <property type="entry name" value="Lactate dehydrogenase/glycoside hydrolase, family 4, C-terminal"/>
    <property type="match status" value="1"/>
</dbReference>
<evidence type="ECO:0000256" key="4">
    <source>
        <dbReference type="ARBA" id="ARBA00023027"/>
    </source>
</evidence>
<comment type="similarity">
    <text evidence="6">Belongs to the LDH/MDH superfamily. MDH type 3 family.</text>
</comment>
<feature type="binding site" evidence="6 8">
    <location>
        <position position="93"/>
    </location>
    <ligand>
        <name>substrate</name>
    </ligand>
</feature>
<proteinExistence type="inferred from homology"/>
<dbReference type="PANTHER" id="PTHR43128:SF16">
    <property type="entry name" value="L-LACTATE DEHYDROGENASE"/>
    <property type="match status" value="1"/>
</dbReference>
<dbReference type="Proteomes" id="UP001328733">
    <property type="component" value="Unassembled WGS sequence"/>
</dbReference>
<dbReference type="GO" id="GO:0004459">
    <property type="term" value="F:L-lactate dehydrogenase (NAD+) activity"/>
    <property type="evidence" value="ECO:0007669"/>
    <property type="project" value="UniProtKB-EC"/>
</dbReference>
<comment type="caution">
    <text evidence="12">The sequence shown here is derived from an EMBL/GenBank/DDBJ whole genome shotgun (WGS) entry which is preliminary data.</text>
</comment>
<dbReference type="CDD" id="cd01339">
    <property type="entry name" value="LDH-like_MDH"/>
    <property type="match status" value="1"/>
</dbReference>
<dbReference type="InterPro" id="IPR022383">
    <property type="entry name" value="Lactate/malate_DH_C"/>
</dbReference>
<dbReference type="NCBIfam" id="TIGR01763">
    <property type="entry name" value="MalateDH_bact"/>
    <property type="match status" value="1"/>
</dbReference>
<dbReference type="SUPFAM" id="SSF51735">
    <property type="entry name" value="NAD(P)-binding Rossmann-fold domains"/>
    <property type="match status" value="1"/>
</dbReference>
<evidence type="ECO:0000256" key="8">
    <source>
        <dbReference type="PIRSR" id="PIRSR000102-2"/>
    </source>
</evidence>
<keyword evidence="3 6" id="KW-0560">Oxidoreductase</keyword>
<dbReference type="PANTHER" id="PTHR43128">
    <property type="entry name" value="L-2-HYDROXYCARBOXYLATE DEHYDROGENASE (NAD(P)(+))"/>
    <property type="match status" value="1"/>
</dbReference>